<dbReference type="GO" id="GO:0070041">
    <property type="term" value="F:rRNA (uridine-C5-)-methyltransferase activity"/>
    <property type="evidence" value="ECO:0007669"/>
    <property type="project" value="TreeGrafter"/>
</dbReference>
<dbReference type="Gene3D" id="2.40.50.1070">
    <property type="match status" value="1"/>
</dbReference>
<feature type="binding site" evidence="4">
    <location>
        <position position="337"/>
    </location>
    <ligand>
        <name>S-adenosyl-L-methionine</name>
        <dbReference type="ChEBI" id="CHEBI:59789"/>
    </ligand>
</feature>
<dbReference type="Proteomes" id="UP000006443">
    <property type="component" value="Unassembled WGS sequence"/>
</dbReference>
<reference evidence="7 8" key="1">
    <citation type="submission" date="2009-02" db="EMBL/GenBank/DDBJ databases">
        <title>Sequencing of the draft genome and assembly of Dethiobacter alkaliphilus AHT 1.</title>
        <authorList>
            <consortium name="US DOE Joint Genome Institute (JGI-PGF)"/>
            <person name="Lucas S."/>
            <person name="Copeland A."/>
            <person name="Lapidus A."/>
            <person name="Glavina del Rio T."/>
            <person name="Dalin E."/>
            <person name="Tice H."/>
            <person name="Bruce D."/>
            <person name="Goodwin L."/>
            <person name="Pitluck S."/>
            <person name="Larimer F."/>
            <person name="Land M.L."/>
            <person name="Hauser L."/>
            <person name="Muyzer G."/>
        </authorList>
    </citation>
    <scope>NUCLEOTIDE SEQUENCE [LARGE SCALE GENOMIC DNA]</scope>
    <source>
        <strain evidence="7 8">AHT 1</strain>
    </source>
</reference>
<keyword evidence="1 4" id="KW-0489">Methyltransferase</keyword>
<evidence type="ECO:0000256" key="5">
    <source>
        <dbReference type="PROSITE-ProRule" id="PRU10015"/>
    </source>
</evidence>
<dbReference type="InterPro" id="IPR012340">
    <property type="entry name" value="NA-bd_OB-fold"/>
</dbReference>
<dbReference type="PROSITE" id="PS01231">
    <property type="entry name" value="TRMA_2"/>
    <property type="match status" value="1"/>
</dbReference>
<evidence type="ECO:0000256" key="2">
    <source>
        <dbReference type="ARBA" id="ARBA00022679"/>
    </source>
</evidence>
<dbReference type="OrthoDB" id="9804590at2"/>
<dbReference type="FunFam" id="2.40.50.1070:FF:000003">
    <property type="entry name" value="23S rRNA (Uracil-5-)-methyltransferase RumA"/>
    <property type="match status" value="1"/>
</dbReference>
<dbReference type="Pfam" id="PF01938">
    <property type="entry name" value="TRAM"/>
    <property type="match status" value="1"/>
</dbReference>
<evidence type="ECO:0000313" key="7">
    <source>
        <dbReference type="EMBL" id="EEG78841.1"/>
    </source>
</evidence>
<dbReference type="InterPro" id="IPR030390">
    <property type="entry name" value="MeTrfase_TrmA_AS"/>
</dbReference>
<dbReference type="PANTHER" id="PTHR11061:SF30">
    <property type="entry name" value="TRNA (URACIL(54)-C(5))-METHYLTRANSFERASE"/>
    <property type="match status" value="1"/>
</dbReference>
<dbReference type="eggNOG" id="COG2265">
    <property type="taxonomic scope" value="Bacteria"/>
</dbReference>
<dbReference type="CDD" id="cd02440">
    <property type="entry name" value="AdoMet_MTases"/>
    <property type="match status" value="1"/>
</dbReference>
<evidence type="ECO:0000259" key="6">
    <source>
        <dbReference type="PROSITE" id="PS50926"/>
    </source>
</evidence>
<dbReference type="FunFam" id="2.40.50.140:FF:000097">
    <property type="entry name" value="23S rRNA (uracil(1939)-C(5))-methyltransferase RlmD"/>
    <property type="match status" value="1"/>
</dbReference>
<organism evidence="7 8">
    <name type="scientific">Dethiobacter alkaliphilus AHT 1</name>
    <dbReference type="NCBI Taxonomy" id="555088"/>
    <lineage>
        <taxon>Bacteria</taxon>
        <taxon>Bacillati</taxon>
        <taxon>Bacillota</taxon>
        <taxon>Dethiobacteria</taxon>
        <taxon>Dethiobacterales</taxon>
        <taxon>Dethiobacteraceae</taxon>
        <taxon>Dethiobacter</taxon>
    </lineage>
</organism>
<accession>C0GCA6</accession>
<dbReference type="PROSITE" id="PS50926">
    <property type="entry name" value="TRAM"/>
    <property type="match status" value="1"/>
</dbReference>
<keyword evidence="2 4" id="KW-0808">Transferase</keyword>
<gene>
    <name evidence="7" type="ORF">DealDRAFT_0115</name>
</gene>
<evidence type="ECO:0000256" key="4">
    <source>
        <dbReference type="PROSITE-ProRule" id="PRU01024"/>
    </source>
</evidence>
<feature type="binding site" evidence="4">
    <location>
        <position position="287"/>
    </location>
    <ligand>
        <name>S-adenosyl-L-methionine</name>
        <dbReference type="ChEBI" id="CHEBI:59789"/>
    </ligand>
</feature>
<sequence>MKKKPPVKKGQQVELEIHSLNHDGEGVGRYQGFTIFVPDAVPGDTVNAKVISVQKSYARALLQSVITSSPTRIAPSCEHAAQCGGCQLQHLQYEEQLKLKQNIVSDTLKRIGGIDIPVLATMGMQDPWRYRNKAQVPVGLENGTVRAGFYEKRSHNIIDLKCCHIQHPANDNVVHTVRNILQQLSVPVYREREHKGLVRHILARTSFTTEEVLVAIVTNGRQLPKKQEVVQQLKDSIPNLCGIVQNINTRKGNTILGNEELTLLGRPWLREKLGNLHFHVSARSFFQVNPLQTEVLYNKALEYANLSGTETVFDLYCGIGTISLFLARKAAKVVGVESVEAAVHDARENANVNNIKNAEFHTGTAETVVPRLFKQGYHADVVVVDPPRKGCDEKLLATIAAMRPQRIVYVSCNPATLARDLKYLQQNGYNPIEAQPVDMFPHTSHVETVVLLERK</sequence>
<feature type="active site" description="Nucleophile" evidence="4">
    <location>
        <position position="412"/>
    </location>
</feature>
<keyword evidence="8" id="KW-1185">Reference proteome</keyword>
<dbReference type="RefSeq" id="WP_008513851.1">
    <property type="nucleotide sequence ID" value="NZ_ACJM01000001.1"/>
</dbReference>
<comment type="similarity">
    <text evidence="4">Belongs to the class I-like SAM-binding methyltransferase superfamily. RNA M5U methyltransferase family.</text>
</comment>
<keyword evidence="3 4" id="KW-0949">S-adenosyl-L-methionine</keyword>
<evidence type="ECO:0000256" key="1">
    <source>
        <dbReference type="ARBA" id="ARBA00022603"/>
    </source>
</evidence>
<dbReference type="EMBL" id="ACJM01000001">
    <property type="protein sequence ID" value="EEG78841.1"/>
    <property type="molecule type" value="Genomic_DNA"/>
</dbReference>
<dbReference type="InterPro" id="IPR030391">
    <property type="entry name" value="MeTrfase_TrmA_CS"/>
</dbReference>
<dbReference type="InterPro" id="IPR002792">
    <property type="entry name" value="TRAM_dom"/>
</dbReference>
<protein>
    <submittedName>
        <fullName evidence="7">RNA methyltransferase, TrmA family</fullName>
    </submittedName>
</protein>
<dbReference type="SUPFAM" id="SSF53335">
    <property type="entry name" value="S-adenosyl-L-methionine-dependent methyltransferases"/>
    <property type="match status" value="1"/>
</dbReference>
<dbReference type="AlphaFoldDB" id="C0GCA6"/>
<dbReference type="PROSITE" id="PS51687">
    <property type="entry name" value="SAM_MT_RNA_M5U"/>
    <property type="match status" value="1"/>
</dbReference>
<dbReference type="PROSITE" id="PS01230">
    <property type="entry name" value="TRMA_1"/>
    <property type="match status" value="1"/>
</dbReference>
<dbReference type="Gene3D" id="3.40.50.150">
    <property type="entry name" value="Vaccinia Virus protein VP39"/>
    <property type="match status" value="1"/>
</dbReference>
<dbReference type="FunFam" id="3.40.50.150:FF:000009">
    <property type="entry name" value="23S rRNA (Uracil(1939)-C(5))-methyltransferase RlmD"/>
    <property type="match status" value="1"/>
</dbReference>
<dbReference type="NCBIfam" id="TIGR00479">
    <property type="entry name" value="rumA"/>
    <property type="match status" value="1"/>
</dbReference>
<dbReference type="GO" id="GO:0070475">
    <property type="term" value="P:rRNA base methylation"/>
    <property type="evidence" value="ECO:0007669"/>
    <property type="project" value="TreeGrafter"/>
</dbReference>
<comment type="caution">
    <text evidence="7">The sequence shown here is derived from an EMBL/GenBank/DDBJ whole genome shotgun (WGS) entry which is preliminary data.</text>
</comment>
<dbReference type="Pfam" id="PF05958">
    <property type="entry name" value="tRNA_U5-meth_tr"/>
    <property type="match status" value="1"/>
</dbReference>
<proteinExistence type="inferred from homology"/>
<feature type="binding site" evidence="4">
    <location>
        <position position="316"/>
    </location>
    <ligand>
        <name>S-adenosyl-L-methionine</name>
        <dbReference type="ChEBI" id="CHEBI:59789"/>
    </ligand>
</feature>
<dbReference type="Gene3D" id="2.40.50.140">
    <property type="entry name" value="Nucleic acid-binding proteins"/>
    <property type="match status" value="1"/>
</dbReference>
<feature type="active site" evidence="5">
    <location>
        <position position="412"/>
    </location>
</feature>
<dbReference type="InterPro" id="IPR010280">
    <property type="entry name" value="U5_MeTrfase_fam"/>
</dbReference>
<dbReference type="STRING" id="555088.DealDRAFT_0115"/>
<evidence type="ECO:0000256" key="3">
    <source>
        <dbReference type="ARBA" id="ARBA00022691"/>
    </source>
</evidence>
<feature type="domain" description="TRAM" evidence="6">
    <location>
        <begin position="6"/>
        <end position="64"/>
    </location>
</feature>
<evidence type="ECO:0000313" key="8">
    <source>
        <dbReference type="Proteomes" id="UP000006443"/>
    </source>
</evidence>
<dbReference type="PANTHER" id="PTHR11061">
    <property type="entry name" value="RNA M5U METHYLTRANSFERASE"/>
    <property type="match status" value="1"/>
</dbReference>
<name>C0GCA6_DETAL</name>
<dbReference type="SUPFAM" id="SSF50249">
    <property type="entry name" value="Nucleic acid-binding proteins"/>
    <property type="match status" value="1"/>
</dbReference>
<dbReference type="InterPro" id="IPR029063">
    <property type="entry name" value="SAM-dependent_MTases_sf"/>
</dbReference>
<feature type="binding site" evidence="4">
    <location>
        <position position="385"/>
    </location>
    <ligand>
        <name>S-adenosyl-L-methionine</name>
        <dbReference type="ChEBI" id="CHEBI:59789"/>
    </ligand>
</feature>